<keyword evidence="3 6" id="KW-0518">Myosin</keyword>
<dbReference type="GO" id="GO:0051015">
    <property type="term" value="F:actin filament binding"/>
    <property type="evidence" value="ECO:0007669"/>
    <property type="project" value="TreeGrafter"/>
</dbReference>
<dbReference type="InterPro" id="IPR001609">
    <property type="entry name" value="Myosin_head_motor_dom-like"/>
</dbReference>
<comment type="caution">
    <text evidence="6">Lacks conserved residue(s) required for the propagation of feature annotation.</text>
</comment>
<evidence type="ECO:0000256" key="2">
    <source>
        <dbReference type="ARBA" id="ARBA00022840"/>
    </source>
</evidence>
<name>A0A564Y0T5_HYMDI</name>
<dbReference type="EMBL" id="CABIJS010000044">
    <property type="protein sequence ID" value="VUZ40882.1"/>
    <property type="molecule type" value="Genomic_DNA"/>
</dbReference>
<keyword evidence="5 6" id="KW-0009">Actin-binding</keyword>
<feature type="domain" description="Myosin motor" evidence="8">
    <location>
        <begin position="277"/>
        <end position="760"/>
    </location>
</feature>
<evidence type="ECO:0000259" key="8">
    <source>
        <dbReference type="PROSITE" id="PS51456"/>
    </source>
</evidence>
<dbReference type="InterPro" id="IPR027417">
    <property type="entry name" value="P-loop_NTPase"/>
</dbReference>
<evidence type="ECO:0000256" key="1">
    <source>
        <dbReference type="ARBA" id="ARBA00022741"/>
    </source>
</evidence>
<proteinExistence type="inferred from homology"/>
<evidence type="ECO:0000256" key="7">
    <source>
        <dbReference type="SAM" id="MobiDB-lite"/>
    </source>
</evidence>
<dbReference type="Gene3D" id="1.20.5.1700">
    <property type="match status" value="1"/>
</dbReference>
<dbReference type="SUPFAM" id="SSF57997">
    <property type="entry name" value="Tropomyosin"/>
    <property type="match status" value="1"/>
</dbReference>
<feature type="region of interest" description="Disordered" evidence="7">
    <location>
        <begin position="1450"/>
        <end position="1482"/>
    </location>
</feature>
<reference evidence="9 10" key="1">
    <citation type="submission" date="2019-07" db="EMBL/GenBank/DDBJ databases">
        <authorList>
            <person name="Jastrzebski P J."/>
            <person name="Paukszto L."/>
            <person name="Jastrzebski P J."/>
        </authorList>
    </citation>
    <scope>NUCLEOTIDE SEQUENCE [LARGE SCALE GENOMIC DNA]</scope>
    <source>
        <strain evidence="9 10">WMS-il1</strain>
    </source>
</reference>
<dbReference type="GO" id="GO:0005737">
    <property type="term" value="C:cytoplasm"/>
    <property type="evidence" value="ECO:0007669"/>
    <property type="project" value="TreeGrafter"/>
</dbReference>
<dbReference type="PROSITE" id="PS51456">
    <property type="entry name" value="MYOSIN_MOTOR"/>
    <property type="match status" value="1"/>
</dbReference>
<evidence type="ECO:0000256" key="6">
    <source>
        <dbReference type="PROSITE-ProRule" id="PRU00782"/>
    </source>
</evidence>
<keyword evidence="1 6" id="KW-0547">Nucleotide-binding</keyword>
<dbReference type="InterPro" id="IPR036034">
    <property type="entry name" value="PDZ_sf"/>
</dbReference>
<evidence type="ECO:0000313" key="10">
    <source>
        <dbReference type="Proteomes" id="UP000321570"/>
    </source>
</evidence>
<dbReference type="Proteomes" id="UP000321570">
    <property type="component" value="Unassembled WGS sequence"/>
</dbReference>
<evidence type="ECO:0000313" key="9">
    <source>
        <dbReference type="EMBL" id="VUZ40882.1"/>
    </source>
</evidence>
<feature type="compositionally biased region" description="Acidic residues" evidence="7">
    <location>
        <begin position="1453"/>
        <end position="1466"/>
    </location>
</feature>
<sequence length="1506" mass="167751">MAFSDVKCNSGSMMTAHISKEAIQRVHEQIFGNPFSLSNGSRPDFLSPRVQSSQLRLPCPEFFIHQRTPFTVILDKVNLGNYQQFYSENDLHNHILMSKRLADFTHGVLPGDIIVSINDVDIKQLSPEEVNEKFTSNGPNELKLILTPSEECLELSTRSIYLLDAHLGSLQDLLSSNNSNSNHICLRGWIKENGCFRGISVLMKKIYVNILRETSSNSNCLCSVGDMVLVTHRDGYSTGIVAELLPGGEYQIKLVPGKQILTVTSDDINRANPKEFEGMDDLILLPHLNEVALVYNLHARFLNSLPYTYVADFALIAFNPMRKLDIYNESVKHLFFNCRNRLDMPPHIYSVAQTIYARMEAEFLAREERSSTPGMNGSSSNIGSAPTFGRECISTASISAVKVPTQAVCLLGRSGSGKSVNTEHLIEYLLTPQSSQTSESLSQNINKSNLTARKMRAVMCLLDAFTCSRTLLNSNASRCLRLFTIEFIVEWETKAAQISASGLNVDILLLDKFRVTRRPQGEPTFHIFYYFLAGLESDIRKEYVLEDLTSPNLFMTPLQRPEDQALARSRWQAVHEAARALGESFEEAFIGGVCRLLAAIYHLGCAGAIPPKTSPSSLKTTTPVSDSPAEPRLFINHGAAERAARLLGCPSVEDLANEVFSAKNIDGTDGGGPQSPSNLELLGGFVANLYATATNTLRDLINRALNPISGGMLRSNLEVELRERTARVVVVDPPGLQTPEAGGRMSGGSFEDLLYNYTNECLLKLYRDCQSHGDESGNIRCENPDFVDFLDNPPGSPLCSQRRISCTSRPSISRNCDSPSRSVCSTFSQSDEESSVTWAVDKSAGIESAAQAGLLWLLDYACCTGDMKTFLRLIAQKYVNHKTSHVSRDYRLLRRLHRSGAFSLNHWNATAVVQYHPSTWISSCHYSNSPRSTIDLLQKSKLQLLRSIGNTMDEGASASTLSVSSSTGLVEAFILDTKYVVDLLRTCCVGDSRVDCGVRSDMHWIHCLLPVASAGLWQVVAPAPPTTIEPGRICVRNPHARFCVALVRAQLHALSMATDLIYLKSTFTHRLTESIEPTANELVEIVGSPPHSMSDDLITVTEAVDRSTKNTKTQAQVSSFVSQDKSPTFNGISRSSSEFGTNLQSDAAVNHTTNESADTYNFVFNHTSNSFPWEQLLALAPVDRGLIKQLRFQLEEMEESKELLLRKQRTLTADLEEYQQQLNQEQRDRRAAELRCQTAQLENTNLQCRVEELEEELEESNRRQRRTAISSTSALSPGFNSYANELSQLIDERNSMREEIGNLQERLAAANAEKVGAADMELVHLKAKIHELEGRLELETSAKQRLQSTVERLKSQIDQIGSERERLLSIVQSEREKARQLTRNLREAVEGREHAERRLEEHKRSGSTSNDAVSAYIQEQQRLQQELSHLLLRCKEEELKSVIQRSRQINNADDYDDDDYNEEDMNSETGGEGVYTSEVDEGEAYTMKIPFNGSAETDGRALGSTN</sequence>
<dbReference type="GO" id="GO:0007015">
    <property type="term" value="P:actin filament organization"/>
    <property type="evidence" value="ECO:0007669"/>
    <property type="project" value="TreeGrafter"/>
</dbReference>
<dbReference type="PANTHER" id="PTHR13140">
    <property type="entry name" value="MYOSIN"/>
    <property type="match status" value="1"/>
</dbReference>
<feature type="compositionally biased region" description="Basic and acidic residues" evidence="7">
    <location>
        <begin position="1392"/>
        <end position="1404"/>
    </location>
</feature>
<organism evidence="9 10">
    <name type="scientific">Hymenolepis diminuta</name>
    <name type="common">Rat tapeworm</name>
    <dbReference type="NCBI Taxonomy" id="6216"/>
    <lineage>
        <taxon>Eukaryota</taxon>
        <taxon>Metazoa</taxon>
        <taxon>Spiralia</taxon>
        <taxon>Lophotrochozoa</taxon>
        <taxon>Platyhelminthes</taxon>
        <taxon>Cestoda</taxon>
        <taxon>Eucestoda</taxon>
        <taxon>Cyclophyllidea</taxon>
        <taxon>Hymenolepididae</taxon>
        <taxon>Hymenolepis</taxon>
    </lineage>
</organism>
<dbReference type="SMART" id="SM00242">
    <property type="entry name" value="MYSc"/>
    <property type="match status" value="1"/>
</dbReference>
<gene>
    <name evidence="9" type="ORF">WMSIL1_LOCUS1855</name>
</gene>
<dbReference type="GO" id="GO:0016459">
    <property type="term" value="C:myosin complex"/>
    <property type="evidence" value="ECO:0007669"/>
    <property type="project" value="UniProtKB-KW"/>
</dbReference>
<dbReference type="SUPFAM" id="SSF50156">
    <property type="entry name" value="PDZ domain-like"/>
    <property type="match status" value="1"/>
</dbReference>
<evidence type="ECO:0000256" key="3">
    <source>
        <dbReference type="ARBA" id="ARBA00023123"/>
    </source>
</evidence>
<dbReference type="GO" id="GO:0000146">
    <property type="term" value="F:microfilament motor activity"/>
    <property type="evidence" value="ECO:0007669"/>
    <property type="project" value="TreeGrafter"/>
</dbReference>
<dbReference type="Pfam" id="PF00063">
    <property type="entry name" value="Myosin_head"/>
    <property type="match status" value="2"/>
</dbReference>
<dbReference type="GO" id="GO:0016020">
    <property type="term" value="C:membrane"/>
    <property type="evidence" value="ECO:0007669"/>
    <property type="project" value="TreeGrafter"/>
</dbReference>
<feature type="binding site" evidence="6">
    <location>
        <begin position="412"/>
        <end position="419"/>
    </location>
    <ligand>
        <name>ATP</name>
        <dbReference type="ChEBI" id="CHEBI:30616"/>
    </ligand>
</feature>
<accession>A0A564Y0T5</accession>
<comment type="similarity">
    <text evidence="6">Belongs to the TRAFAC class myosin-kinesin ATPase superfamily. Myosin family.</text>
</comment>
<keyword evidence="10" id="KW-1185">Reference proteome</keyword>
<dbReference type="Gene3D" id="3.40.850.10">
    <property type="entry name" value="Kinesin motor domain"/>
    <property type="match status" value="1"/>
</dbReference>
<keyword evidence="4 6" id="KW-0505">Motor protein</keyword>
<dbReference type="SUPFAM" id="SSF52540">
    <property type="entry name" value="P-loop containing nucleoside triphosphate hydrolases"/>
    <property type="match status" value="1"/>
</dbReference>
<dbReference type="PANTHER" id="PTHR13140:SF706">
    <property type="entry name" value="DILUTE CLASS UNCONVENTIONAL MYOSIN, ISOFORM C"/>
    <property type="match status" value="1"/>
</dbReference>
<feature type="region of interest" description="Disordered" evidence="7">
    <location>
        <begin position="1392"/>
        <end position="1411"/>
    </location>
</feature>
<dbReference type="Gene3D" id="1.20.58.530">
    <property type="match status" value="1"/>
</dbReference>
<dbReference type="InterPro" id="IPR036961">
    <property type="entry name" value="Kinesin_motor_dom_sf"/>
</dbReference>
<protein>
    <recommendedName>
        <fullName evidence="8">Myosin motor domain-containing protein</fullName>
    </recommendedName>
</protein>
<evidence type="ECO:0000256" key="4">
    <source>
        <dbReference type="ARBA" id="ARBA00023175"/>
    </source>
</evidence>
<dbReference type="GO" id="GO:0005524">
    <property type="term" value="F:ATP binding"/>
    <property type="evidence" value="ECO:0007669"/>
    <property type="project" value="UniProtKB-UniRule"/>
</dbReference>
<keyword evidence="2 6" id="KW-0067">ATP-binding</keyword>
<evidence type="ECO:0000256" key="5">
    <source>
        <dbReference type="ARBA" id="ARBA00023203"/>
    </source>
</evidence>